<reference evidence="1 2" key="1">
    <citation type="submission" date="2024-04" db="EMBL/GenBank/DDBJ databases">
        <title>Tritrichomonas musculus Genome.</title>
        <authorList>
            <person name="Alves-Ferreira E."/>
            <person name="Grigg M."/>
            <person name="Lorenzi H."/>
            <person name="Galac M."/>
        </authorList>
    </citation>
    <scope>NUCLEOTIDE SEQUENCE [LARGE SCALE GENOMIC DNA]</scope>
    <source>
        <strain evidence="1 2">EAF2021</strain>
    </source>
</reference>
<keyword evidence="2" id="KW-1185">Reference proteome</keyword>
<dbReference type="Proteomes" id="UP001470230">
    <property type="component" value="Unassembled WGS sequence"/>
</dbReference>
<dbReference type="EMBL" id="JAPFFF010000009">
    <property type="protein sequence ID" value="KAK8882083.1"/>
    <property type="molecule type" value="Genomic_DNA"/>
</dbReference>
<protein>
    <submittedName>
        <fullName evidence="1">Uncharacterized protein</fullName>
    </submittedName>
</protein>
<evidence type="ECO:0000313" key="2">
    <source>
        <dbReference type="Proteomes" id="UP001470230"/>
    </source>
</evidence>
<accession>A0ABR2JTG6</accession>
<organism evidence="1 2">
    <name type="scientific">Tritrichomonas musculus</name>
    <dbReference type="NCBI Taxonomy" id="1915356"/>
    <lineage>
        <taxon>Eukaryota</taxon>
        <taxon>Metamonada</taxon>
        <taxon>Parabasalia</taxon>
        <taxon>Tritrichomonadida</taxon>
        <taxon>Tritrichomonadidae</taxon>
        <taxon>Tritrichomonas</taxon>
    </lineage>
</organism>
<gene>
    <name evidence="1" type="ORF">M9Y10_044723</name>
</gene>
<evidence type="ECO:0000313" key="1">
    <source>
        <dbReference type="EMBL" id="KAK8882083.1"/>
    </source>
</evidence>
<comment type="caution">
    <text evidence="1">The sequence shown here is derived from an EMBL/GenBank/DDBJ whole genome shotgun (WGS) entry which is preliminary data.</text>
</comment>
<name>A0ABR2JTG6_9EUKA</name>
<proteinExistence type="predicted"/>
<sequence>MEDRWQGVSSTDLLIMHTCRFNEASVKDKKKMIYNEIIENSVKDDIDTPLMKYVIDFFGALNEVSLDHIINFVNTNSVFETDEHVDELINDTINTLISYKIITRTSSLPIVMMKKHI</sequence>